<accession>X1MKD5</accession>
<protein>
    <submittedName>
        <fullName evidence="1">Uncharacterized protein</fullName>
    </submittedName>
</protein>
<evidence type="ECO:0000313" key="1">
    <source>
        <dbReference type="EMBL" id="GAI32097.1"/>
    </source>
</evidence>
<sequence length="292" mass="34037">LVALHEATLGKPFSDIVLDEYQSITSLQAQSLYLTVCILHRFGIPTRAGLISRVHKIPFSKFREQLFEPLEYVVFAIMNEYLHDYIYLSRHPHIAEIVFERVLKEPKEKFDEYIRILTSIDIDYTSDRKAFRKLTNAKHLFDIFRDIKIIRSVYLAARNRIREDSTLLQQEAIAEMTYPDGDLNIATERLQKAYKIAPKNKAIIHSLSELALKKAEKSLSPLEKKKFRAQSKQLVTKLLSDFDITPHSFHTLIKIGIDELKELLEQGDDATIERKIRDLEKVFNRAYQSFPD</sequence>
<reference evidence="1" key="1">
    <citation type="journal article" date="2014" name="Front. Microbiol.">
        <title>High frequency of phylogenetically diverse reductive dehalogenase-homologous genes in deep subseafloor sedimentary metagenomes.</title>
        <authorList>
            <person name="Kawai M."/>
            <person name="Futagami T."/>
            <person name="Toyoda A."/>
            <person name="Takaki Y."/>
            <person name="Nishi S."/>
            <person name="Hori S."/>
            <person name="Arai W."/>
            <person name="Tsubouchi T."/>
            <person name="Morono Y."/>
            <person name="Uchiyama I."/>
            <person name="Ito T."/>
            <person name="Fujiyama A."/>
            <person name="Inagaki F."/>
            <person name="Takami H."/>
        </authorList>
    </citation>
    <scope>NUCLEOTIDE SEQUENCE</scope>
    <source>
        <strain evidence="1">Expedition CK06-06</strain>
    </source>
</reference>
<dbReference type="EMBL" id="BARV01015650">
    <property type="protein sequence ID" value="GAI32097.1"/>
    <property type="molecule type" value="Genomic_DNA"/>
</dbReference>
<feature type="non-terminal residue" evidence="1">
    <location>
        <position position="1"/>
    </location>
</feature>
<organism evidence="1">
    <name type="scientific">marine sediment metagenome</name>
    <dbReference type="NCBI Taxonomy" id="412755"/>
    <lineage>
        <taxon>unclassified sequences</taxon>
        <taxon>metagenomes</taxon>
        <taxon>ecological metagenomes</taxon>
    </lineage>
</organism>
<comment type="caution">
    <text evidence="1">The sequence shown here is derived from an EMBL/GenBank/DDBJ whole genome shotgun (WGS) entry which is preliminary data.</text>
</comment>
<feature type="non-terminal residue" evidence="1">
    <location>
        <position position="292"/>
    </location>
</feature>
<name>X1MKD5_9ZZZZ</name>
<dbReference type="AlphaFoldDB" id="X1MKD5"/>
<gene>
    <name evidence="1" type="ORF">S06H3_27020</name>
</gene>
<proteinExistence type="predicted"/>